<feature type="chain" id="PRO_5003069376" description="Peptidoglycan-associated lipoprotein" evidence="9">
    <location>
        <begin position="19"/>
        <end position="191"/>
    </location>
</feature>
<feature type="domain" description="OmpA-like" evidence="10">
    <location>
        <begin position="75"/>
        <end position="191"/>
    </location>
</feature>
<evidence type="ECO:0000256" key="7">
    <source>
        <dbReference type="ARBA" id="ARBA00023306"/>
    </source>
</evidence>
<dbReference type="InterPro" id="IPR039001">
    <property type="entry name" value="Pal"/>
</dbReference>
<dbReference type="PANTHER" id="PTHR30329">
    <property type="entry name" value="STATOR ELEMENT OF FLAGELLAR MOTOR COMPLEX"/>
    <property type="match status" value="1"/>
</dbReference>
<dbReference type="AlphaFoldDB" id="D5C4X1"/>
<evidence type="ECO:0000256" key="6">
    <source>
        <dbReference type="ARBA" id="ARBA00023288"/>
    </source>
</evidence>
<name>D5C4X1_NITHN</name>
<dbReference type="PRINTS" id="PR01021">
    <property type="entry name" value="OMPADOMAIN"/>
</dbReference>
<comment type="similarity">
    <text evidence="8">Belongs to the Pal lipoprotein family.</text>
</comment>
<dbReference type="InterPro" id="IPR050330">
    <property type="entry name" value="Bact_OuterMem_StrucFunc"/>
</dbReference>
<dbReference type="CDD" id="cd07185">
    <property type="entry name" value="OmpA_C-like"/>
    <property type="match status" value="1"/>
</dbReference>
<comment type="function">
    <text evidence="8">Part of the Tol-Pal system, which plays a role in outer membrane invagination during cell division and is important for maintaining outer membrane integrity.</text>
</comment>
<dbReference type="InterPro" id="IPR036737">
    <property type="entry name" value="OmpA-like_sf"/>
</dbReference>
<dbReference type="InterPro" id="IPR006664">
    <property type="entry name" value="OMP_bac"/>
</dbReference>
<dbReference type="KEGG" id="nhl:Nhal_0184"/>
<keyword evidence="3 8" id="KW-0472">Membrane</keyword>
<keyword evidence="6 8" id="KW-0449">Lipoprotein</keyword>
<dbReference type="EMBL" id="CP001798">
    <property type="protein sequence ID" value="ADE13394.1"/>
    <property type="molecule type" value="Genomic_DNA"/>
</dbReference>
<dbReference type="PANTHER" id="PTHR30329:SF21">
    <property type="entry name" value="LIPOPROTEIN YIAD-RELATED"/>
    <property type="match status" value="1"/>
</dbReference>
<dbReference type="HOGENOM" id="CLU_016890_9_0_6"/>
<gene>
    <name evidence="8" type="primary">pal</name>
    <name evidence="11" type="ordered locus">Nhal_0184</name>
</gene>
<dbReference type="OrthoDB" id="9809164at2"/>
<evidence type="ECO:0000256" key="3">
    <source>
        <dbReference type="ARBA" id="ARBA00023136"/>
    </source>
</evidence>
<dbReference type="Gene3D" id="3.30.1330.60">
    <property type="entry name" value="OmpA-like domain"/>
    <property type="match status" value="1"/>
</dbReference>
<evidence type="ECO:0000256" key="2">
    <source>
        <dbReference type="ARBA" id="ARBA00022729"/>
    </source>
</evidence>
<reference evidence="12" key="1">
    <citation type="submission" date="2010-04" db="EMBL/GenBank/DDBJ databases">
        <title>Complete genome sequence of Nitrosococcus halophilus Nc4, a salt-adapted, aerobic obligate ammonia-oxidizing sulfur purple bacterium.</title>
        <authorList>
            <consortium name="US DOE Joint Genome Institute"/>
            <person name="Campbell M.A."/>
            <person name="Malfatti S.A."/>
            <person name="Chain P.S.G."/>
            <person name="Heidelberg J.F."/>
            <person name="Ward B.B."/>
            <person name="Klotz M.G."/>
        </authorList>
    </citation>
    <scope>NUCLEOTIDE SEQUENCE [LARGE SCALE GENOMIC DNA]</scope>
    <source>
        <strain evidence="12">Nc4</strain>
    </source>
</reference>
<dbReference type="RefSeq" id="WP_013031290.1">
    <property type="nucleotide sequence ID" value="NC_013960.1"/>
</dbReference>
<dbReference type="PROSITE" id="PS51123">
    <property type="entry name" value="OMPA_2"/>
    <property type="match status" value="1"/>
</dbReference>
<keyword evidence="12" id="KW-1185">Reference proteome</keyword>
<evidence type="ECO:0000313" key="12">
    <source>
        <dbReference type="Proteomes" id="UP000001844"/>
    </source>
</evidence>
<dbReference type="SUPFAM" id="SSF103088">
    <property type="entry name" value="OmpA-like"/>
    <property type="match status" value="1"/>
</dbReference>
<dbReference type="InterPro" id="IPR006665">
    <property type="entry name" value="OmpA-like"/>
</dbReference>
<dbReference type="PROSITE" id="PS51257">
    <property type="entry name" value="PROKAR_LIPOPROTEIN"/>
    <property type="match status" value="1"/>
</dbReference>
<evidence type="ECO:0000256" key="1">
    <source>
        <dbReference type="ARBA" id="ARBA00022618"/>
    </source>
</evidence>
<evidence type="ECO:0000256" key="9">
    <source>
        <dbReference type="SAM" id="SignalP"/>
    </source>
</evidence>
<keyword evidence="7 8" id="KW-0131">Cell cycle</keyword>
<keyword evidence="2 8" id="KW-0732">Signal</keyword>
<dbReference type="GO" id="GO:0009279">
    <property type="term" value="C:cell outer membrane"/>
    <property type="evidence" value="ECO:0007669"/>
    <property type="project" value="UniProtKB-SubCell"/>
</dbReference>
<dbReference type="NCBIfam" id="TIGR02802">
    <property type="entry name" value="Pal_lipo"/>
    <property type="match status" value="1"/>
</dbReference>
<dbReference type="GO" id="GO:0051301">
    <property type="term" value="P:cell division"/>
    <property type="evidence" value="ECO:0007669"/>
    <property type="project" value="UniProtKB-UniRule"/>
</dbReference>
<dbReference type="Proteomes" id="UP000001844">
    <property type="component" value="Chromosome"/>
</dbReference>
<evidence type="ECO:0000256" key="4">
    <source>
        <dbReference type="ARBA" id="ARBA00023139"/>
    </source>
</evidence>
<accession>D5C4X1</accession>
<keyword evidence="4 8" id="KW-0564">Palmitate</keyword>
<feature type="signal peptide" evidence="9">
    <location>
        <begin position="1"/>
        <end position="18"/>
    </location>
</feature>
<evidence type="ECO:0000259" key="10">
    <source>
        <dbReference type="PROSITE" id="PS51123"/>
    </source>
</evidence>
<dbReference type="Pfam" id="PF00691">
    <property type="entry name" value="OmpA"/>
    <property type="match status" value="1"/>
</dbReference>
<evidence type="ECO:0000256" key="8">
    <source>
        <dbReference type="HAMAP-Rule" id="MF_02204"/>
    </source>
</evidence>
<keyword evidence="5 8" id="KW-0998">Cell outer membrane</keyword>
<organism evidence="11 12">
    <name type="scientific">Nitrosococcus halophilus (strain Nc4)</name>
    <dbReference type="NCBI Taxonomy" id="472759"/>
    <lineage>
        <taxon>Bacteria</taxon>
        <taxon>Pseudomonadati</taxon>
        <taxon>Pseudomonadota</taxon>
        <taxon>Gammaproteobacteria</taxon>
        <taxon>Chromatiales</taxon>
        <taxon>Chromatiaceae</taxon>
        <taxon>Nitrosococcus</taxon>
    </lineage>
</organism>
<sequence length="191" mass="20536">MRLVIPFFFLLASVYGLAGCAGGPATQGEPTGVVVEERGTGVGETAYPEGEALEGEGATAWGIGEGAAYQGDPLADPASPLANRVIYFEFDSSEIQEDDRPIVEAHGDYLAKHPDVSLTLEGHTDERGSREYNLALGERRANAVRRLVLLMGASEDQVQVVSYGEERPAVDGHDEGAWQLNRRVEILYSGE</sequence>
<protein>
    <recommendedName>
        <fullName evidence="8">Peptidoglycan-associated lipoprotein</fullName>
        <shortName evidence="8">PAL</shortName>
    </recommendedName>
</protein>
<proteinExistence type="inferred from homology"/>
<comment type="subcellular location">
    <subcellularLocation>
        <location evidence="8">Cell outer membrane</location>
        <topology evidence="8">Lipid-anchor</topology>
    </subcellularLocation>
</comment>
<dbReference type="InterPro" id="IPR014169">
    <property type="entry name" value="Pal_lipo_C"/>
</dbReference>
<evidence type="ECO:0000313" key="11">
    <source>
        <dbReference type="EMBL" id="ADE13394.1"/>
    </source>
</evidence>
<dbReference type="STRING" id="472759.Nhal_0184"/>
<evidence type="ECO:0000256" key="5">
    <source>
        <dbReference type="ARBA" id="ARBA00023237"/>
    </source>
</evidence>
<comment type="subunit">
    <text evidence="8">The Tol-Pal system is composed of five core proteins: the inner membrane proteins TolA, TolQ and TolR, the periplasmic protein TolB and the outer membrane protein Pal. They form a network linking the inner and outer membranes and the peptidoglycan layer.</text>
</comment>
<dbReference type="HAMAP" id="MF_02204">
    <property type="entry name" value="Pal"/>
    <property type="match status" value="1"/>
</dbReference>
<dbReference type="eggNOG" id="COG2885">
    <property type="taxonomic scope" value="Bacteria"/>
</dbReference>
<keyword evidence="1 8" id="KW-0132">Cell division</keyword>